<dbReference type="PANTHER" id="PTHR37816">
    <property type="entry name" value="YALI0E33011P"/>
    <property type="match status" value="1"/>
</dbReference>
<reference evidence="1" key="1">
    <citation type="submission" date="2021-12" db="EMBL/GenBank/DDBJ databases">
        <title>Discovery of the Pendulisporaceae a myxobacterial family with distinct sporulation behavior and unique specialized metabolism.</title>
        <authorList>
            <person name="Garcia R."/>
            <person name="Popoff A."/>
            <person name="Bader C.D."/>
            <person name="Loehr J."/>
            <person name="Walesch S."/>
            <person name="Walt C."/>
            <person name="Boldt J."/>
            <person name="Bunk B."/>
            <person name="Haeckl F.J.F.P.J."/>
            <person name="Gunesch A.P."/>
            <person name="Birkelbach J."/>
            <person name="Nuebel U."/>
            <person name="Pietschmann T."/>
            <person name="Bach T."/>
            <person name="Mueller R."/>
        </authorList>
    </citation>
    <scope>NUCLEOTIDE SEQUENCE</scope>
    <source>
        <strain evidence="1">MSr11367</strain>
    </source>
</reference>
<name>A0ABZ2L9J5_9BACT</name>
<protein>
    <recommendedName>
        <fullName evidence="3">Adenylate kinase</fullName>
    </recommendedName>
</protein>
<organism evidence="1 2">
    <name type="scientific">Pendulispora rubella</name>
    <dbReference type="NCBI Taxonomy" id="2741070"/>
    <lineage>
        <taxon>Bacteria</taxon>
        <taxon>Pseudomonadati</taxon>
        <taxon>Myxococcota</taxon>
        <taxon>Myxococcia</taxon>
        <taxon>Myxococcales</taxon>
        <taxon>Sorangiineae</taxon>
        <taxon>Pendulisporaceae</taxon>
        <taxon>Pendulispora</taxon>
    </lineage>
</organism>
<dbReference type="InterPro" id="IPR052922">
    <property type="entry name" value="Cytidylate_Kinase-2"/>
</dbReference>
<dbReference type="SUPFAM" id="SSF52540">
    <property type="entry name" value="P-loop containing nucleoside triphosphate hydrolases"/>
    <property type="match status" value="1"/>
</dbReference>
<evidence type="ECO:0008006" key="3">
    <source>
        <dbReference type="Google" id="ProtNLM"/>
    </source>
</evidence>
<dbReference type="Gene3D" id="3.40.50.300">
    <property type="entry name" value="P-loop containing nucleotide triphosphate hydrolases"/>
    <property type="match status" value="1"/>
</dbReference>
<dbReference type="EMBL" id="CP089983">
    <property type="protein sequence ID" value="WXB06239.1"/>
    <property type="molecule type" value="Genomic_DNA"/>
</dbReference>
<dbReference type="Proteomes" id="UP001374803">
    <property type="component" value="Chromosome"/>
</dbReference>
<dbReference type="PANTHER" id="PTHR37816:SF1">
    <property type="entry name" value="TOXIN"/>
    <property type="match status" value="1"/>
</dbReference>
<accession>A0ABZ2L9J5</accession>
<keyword evidence="2" id="KW-1185">Reference proteome</keyword>
<evidence type="ECO:0000313" key="2">
    <source>
        <dbReference type="Proteomes" id="UP001374803"/>
    </source>
</evidence>
<dbReference type="RefSeq" id="WP_394835888.1">
    <property type="nucleotide sequence ID" value="NZ_CP089929.1"/>
</dbReference>
<evidence type="ECO:0000313" key="1">
    <source>
        <dbReference type="EMBL" id="WXB06239.1"/>
    </source>
</evidence>
<proteinExistence type="predicted"/>
<sequence>MQRVLVIGCSGVGKSTLSRRLATRLRVPYVELDALHHGAGWTPRPTFIADVDHSTRAPCWVTDGNYTAVREMLWDRADTVVWLDLPRLLVEWQVVQRSFVRWITRAELWNGCRERGPLHWLNPEHPIRWSWRKHSEYTERYGARFAEPKWAHLDRIRLVSRKDMRRFLASVGPIER</sequence>
<dbReference type="InterPro" id="IPR027417">
    <property type="entry name" value="P-loop_NTPase"/>
</dbReference>
<gene>
    <name evidence="1" type="ORF">LVJ94_03130</name>
</gene>